<keyword evidence="1" id="KW-0812">Transmembrane</keyword>
<dbReference type="Gramene" id="TraesSYM7B03G04122610.1">
    <property type="protein sequence ID" value="TraesSYM7B03G04122610.1.CDS1"/>
    <property type="gene ID" value="TraesSYM7B03G04122610"/>
</dbReference>
<dbReference type="Gramene" id="TraesCAD_scaffold_049892_01G000300.1">
    <property type="protein sequence ID" value="TraesCAD_scaffold_049892_01G000300.1"/>
    <property type="gene ID" value="TraesCAD_scaffold_049892_01G000300"/>
</dbReference>
<evidence type="ECO:0000313" key="2">
    <source>
        <dbReference type="EnsemblPlants" id="TraesCS5B02G221300.1.cds1"/>
    </source>
</evidence>
<reference evidence="2" key="1">
    <citation type="submission" date="2018-08" db="EMBL/GenBank/DDBJ databases">
        <authorList>
            <person name="Rossello M."/>
        </authorList>
    </citation>
    <scope>NUCLEOTIDE SEQUENCE [LARGE SCALE GENOMIC DNA]</scope>
    <source>
        <strain evidence="2">cv. Chinese Spring</strain>
    </source>
</reference>
<name>A0A3B6LMG9_WHEAT</name>
<evidence type="ECO:0000256" key="1">
    <source>
        <dbReference type="SAM" id="Phobius"/>
    </source>
</evidence>
<accession>A0A3B6LMG9</accession>
<dbReference type="Gramene" id="TraesSTA5B03G02889950.1">
    <property type="protein sequence ID" value="TraesSTA5B03G02889950.1.CDS1"/>
    <property type="gene ID" value="TraesSTA5B03G02889950"/>
</dbReference>
<dbReference type="Gramene" id="TraesNOR5B03G02925200.1">
    <property type="protein sequence ID" value="TraesNOR5B03G02925200.1.CDS1"/>
    <property type="gene ID" value="TraesNOR5B03G02925200"/>
</dbReference>
<organism evidence="2">
    <name type="scientific">Triticum aestivum</name>
    <name type="common">Wheat</name>
    <dbReference type="NCBI Taxonomy" id="4565"/>
    <lineage>
        <taxon>Eukaryota</taxon>
        <taxon>Viridiplantae</taxon>
        <taxon>Streptophyta</taxon>
        <taxon>Embryophyta</taxon>
        <taxon>Tracheophyta</taxon>
        <taxon>Spermatophyta</taxon>
        <taxon>Magnoliopsida</taxon>
        <taxon>Liliopsida</taxon>
        <taxon>Poales</taxon>
        <taxon>Poaceae</taxon>
        <taxon>BOP clade</taxon>
        <taxon>Pooideae</taxon>
        <taxon>Triticodae</taxon>
        <taxon>Triticeae</taxon>
        <taxon>Triticinae</taxon>
        <taxon>Triticum</taxon>
    </lineage>
</organism>
<dbReference type="Gramene" id="TraesCLE_scaffold_012859_01G000300.1">
    <property type="protein sequence ID" value="TraesCLE_scaffold_012859_01G000300.1"/>
    <property type="gene ID" value="TraesCLE_scaffold_012859_01G000300"/>
</dbReference>
<dbReference type="Gramene" id="TraesLDM5B03G02900940.1">
    <property type="protein sequence ID" value="TraesLDM5B03G02900940.1.CDS1"/>
    <property type="gene ID" value="TraesLDM5B03G02900940"/>
</dbReference>
<dbReference type="Gramene" id="TraesMAC5B03G02897720.1">
    <property type="protein sequence ID" value="TraesMAC5B03G02897720.1.CDS1"/>
    <property type="gene ID" value="TraesMAC5B03G02897720"/>
</dbReference>
<dbReference type="Gramene" id="TraesJAG5B03G02896230.1">
    <property type="protein sequence ID" value="TraesJAG5B03G02896230.1.CDS1"/>
    <property type="gene ID" value="TraesJAG5B03G02896230"/>
</dbReference>
<dbReference type="Gramene" id="TraesARI7B03G04218610.1">
    <property type="protein sequence ID" value="TraesARI7B03G04218610.1.CDS1"/>
    <property type="gene ID" value="TraesARI7B03G04218610"/>
</dbReference>
<dbReference type="Gramene" id="TraesCS5B03G0582000.1">
    <property type="protein sequence ID" value="TraesCS5B03G0582000.1.CDS1"/>
    <property type="gene ID" value="TraesCS5B03G0582000"/>
</dbReference>
<proteinExistence type="predicted"/>
<dbReference type="EnsemblPlants" id="TraesCS5B02G221300.1">
    <property type="protein sequence ID" value="TraesCS5B02G221300.1.cds1"/>
    <property type="gene ID" value="TraesCS5B02G221300"/>
</dbReference>
<dbReference type="Proteomes" id="UP000019116">
    <property type="component" value="Chromosome 5B"/>
</dbReference>
<dbReference type="Gramene" id="TraesLAC5B03G02852040.1">
    <property type="protein sequence ID" value="TraesLAC5B03G02852040.1.CDS1"/>
    <property type="gene ID" value="TraesLAC5B03G02852040"/>
</dbReference>
<dbReference type="Gramene" id="TraesROB_scaffold_001621_01G000100.1">
    <property type="protein sequence ID" value="TraesROB_scaffold_001621_01G000100.1"/>
    <property type="gene ID" value="TraesROB_scaffold_001621_01G000100"/>
</dbReference>
<dbReference type="Gramene" id="TraesWEE_scaffold_029028_01G000300.1">
    <property type="protein sequence ID" value="TraesWEE_scaffold_029028_01G000300.1"/>
    <property type="gene ID" value="TraesWEE_scaffold_029028_01G000300"/>
</dbReference>
<keyword evidence="3" id="KW-1185">Reference proteome</keyword>
<sequence>MKTTCHTSYASSVSRFSRGKFPAISSESDWFYRHVPCPAAFFFCRLHRRLQNFDACSWFISGTLIKGLLFPMPLLMGDC</sequence>
<protein>
    <submittedName>
        <fullName evidence="2">Uncharacterized protein</fullName>
    </submittedName>
</protein>
<dbReference type="Gramene" id="TraesRN5B0100587100.1">
    <property type="protein sequence ID" value="TraesRN5B0100587100.1"/>
    <property type="gene ID" value="TraesRN5B0100587100"/>
</dbReference>
<keyword evidence="1" id="KW-0472">Membrane</keyword>
<evidence type="ECO:0000313" key="3">
    <source>
        <dbReference type="Proteomes" id="UP000019116"/>
    </source>
</evidence>
<dbReference type="Gramene" id="TraesJUL5B03G02919530.1">
    <property type="protein sequence ID" value="TraesJUL5B03G02919530.1.CDS1"/>
    <property type="gene ID" value="TraesJUL5B03G02919530"/>
</dbReference>
<keyword evidence="1" id="KW-1133">Transmembrane helix</keyword>
<dbReference type="AlphaFoldDB" id="A0A3B6LMG9"/>
<feature type="transmembrane region" description="Helical" evidence="1">
    <location>
        <begin position="55"/>
        <end position="76"/>
    </location>
</feature>
<dbReference type="Gramene" id="TraesCS5B02G221300.1">
    <property type="protein sequence ID" value="TraesCS5B02G221300.1.cds1"/>
    <property type="gene ID" value="TraesCS5B02G221300"/>
</dbReference>
<reference evidence="2" key="2">
    <citation type="submission" date="2018-10" db="UniProtKB">
        <authorList>
            <consortium name="EnsemblPlants"/>
        </authorList>
    </citation>
    <scope>IDENTIFICATION</scope>
</reference>